<keyword evidence="2" id="KW-0732">Signal</keyword>
<comment type="caution">
    <text evidence="3">The sequence shown here is derived from an EMBL/GenBank/DDBJ whole genome shotgun (WGS) entry which is preliminary data.</text>
</comment>
<dbReference type="Proteomes" id="UP000761574">
    <property type="component" value="Unassembled WGS sequence"/>
</dbReference>
<evidence type="ECO:0000256" key="1">
    <source>
        <dbReference type="SAM" id="MobiDB-lite"/>
    </source>
</evidence>
<evidence type="ECO:0000256" key="2">
    <source>
        <dbReference type="SAM" id="SignalP"/>
    </source>
</evidence>
<organism evidence="3 4">
    <name type="scientific">Shewanella algidipiscicola</name>
    <dbReference type="NCBI Taxonomy" id="614070"/>
    <lineage>
        <taxon>Bacteria</taxon>
        <taxon>Pseudomonadati</taxon>
        <taxon>Pseudomonadota</taxon>
        <taxon>Gammaproteobacteria</taxon>
        <taxon>Alteromonadales</taxon>
        <taxon>Shewanellaceae</taxon>
        <taxon>Shewanella</taxon>
    </lineage>
</organism>
<dbReference type="RefSeq" id="WP_110457157.1">
    <property type="nucleotide sequence ID" value="NZ_BPFB01000012.1"/>
</dbReference>
<dbReference type="EMBL" id="BPFB01000012">
    <property type="protein sequence ID" value="GIU45339.1"/>
    <property type="molecule type" value="Genomic_DNA"/>
</dbReference>
<name>A0ABQ4PD21_9GAMM</name>
<accession>A0ABQ4PD21</accession>
<sequence>MNKFTRMSLVAATFIGISFSATAEDFIPNDISATLERQLAAQMQDAITLVKQELTLSLQAQLSESLFDSGFESSNPIEEPATSDQHAVIASVSQKD</sequence>
<gene>
    <name evidence="3" type="ORF">TUM4630_13170</name>
</gene>
<feature type="signal peptide" evidence="2">
    <location>
        <begin position="1"/>
        <end position="23"/>
    </location>
</feature>
<evidence type="ECO:0000313" key="3">
    <source>
        <dbReference type="EMBL" id="GIU45339.1"/>
    </source>
</evidence>
<feature type="region of interest" description="Disordered" evidence="1">
    <location>
        <begin position="69"/>
        <end position="96"/>
    </location>
</feature>
<protein>
    <submittedName>
        <fullName evidence="3">Uncharacterized protein</fullName>
    </submittedName>
</protein>
<keyword evidence="4" id="KW-1185">Reference proteome</keyword>
<feature type="chain" id="PRO_5047479417" evidence="2">
    <location>
        <begin position="24"/>
        <end position="96"/>
    </location>
</feature>
<evidence type="ECO:0000313" key="4">
    <source>
        <dbReference type="Proteomes" id="UP000761574"/>
    </source>
</evidence>
<proteinExistence type="predicted"/>
<reference evidence="3 4" key="1">
    <citation type="submission" date="2021-05" db="EMBL/GenBank/DDBJ databases">
        <title>Molecular characterization for Shewanella algae harboring chromosomal blaOXA-55-like strains isolated from clinical and environment sample.</title>
        <authorList>
            <person name="Ohama Y."/>
            <person name="Aoki K."/>
            <person name="Harada S."/>
            <person name="Moriya K."/>
            <person name="Ishii Y."/>
            <person name="Tateda K."/>
        </authorList>
    </citation>
    <scope>NUCLEOTIDE SEQUENCE [LARGE SCALE GENOMIC DNA]</scope>
    <source>
        <strain evidence="3 4">LMG 23746</strain>
    </source>
</reference>